<dbReference type="RefSeq" id="WP_179804971.1">
    <property type="nucleotide sequence ID" value="NZ_JACCCQ010000001.1"/>
</dbReference>
<gene>
    <name evidence="6" type="ORF">HDA35_005080</name>
</gene>
<dbReference type="PROSITE" id="PS50893">
    <property type="entry name" value="ABC_TRANSPORTER_2"/>
    <property type="match status" value="1"/>
</dbReference>
<protein>
    <submittedName>
        <fullName evidence="6">Phospholipid/cholesterol/gamma-HCH transport system ATP-binding protein</fullName>
    </submittedName>
</protein>
<dbReference type="PANTHER" id="PTHR43023:SF6">
    <property type="entry name" value="INTERMEMBRANE PHOSPHOLIPID TRANSPORT SYSTEM ATP-BINDING PROTEIN MLAF"/>
    <property type="match status" value="1"/>
</dbReference>
<dbReference type="SMART" id="SM00382">
    <property type="entry name" value="AAA"/>
    <property type="match status" value="1"/>
</dbReference>
<name>A0ABX2RVF3_9ACTN</name>
<dbReference type="InterPro" id="IPR003439">
    <property type="entry name" value="ABC_transporter-like_ATP-bd"/>
</dbReference>
<dbReference type="InterPro" id="IPR017871">
    <property type="entry name" value="ABC_transporter-like_CS"/>
</dbReference>
<evidence type="ECO:0000313" key="7">
    <source>
        <dbReference type="Proteomes" id="UP000631553"/>
    </source>
</evidence>
<keyword evidence="2" id="KW-0547">Nucleotide-binding</keyword>
<dbReference type="SUPFAM" id="SSF52540">
    <property type="entry name" value="P-loop containing nucleoside triphosphate hydrolases"/>
    <property type="match status" value="1"/>
</dbReference>
<dbReference type="InterPro" id="IPR003593">
    <property type="entry name" value="AAA+_ATPase"/>
</dbReference>
<accession>A0ABX2RVF3</accession>
<keyword evidence="7" id="KW-1185">Reference proteome</keyword>
<dbReference type="PANTHER" id="PTHR43023">
    <property type="entry name" value="PROTEIN TRIGALACTOSYLDIACYLGLYCEROL 3, CHLOROPLASTIC"/>
    <property type="match status" value="1"/>
</dbReference>
<evidence type="ECO:0000259" key="5">
    <source>
        <dbReference type="PROSITE" id="PS50893"/>
    </source>
</evidence>
<evidence type="ECO:0000256" key="2">
    <source>
        <dbReference type="ARBA" id="ARBA00022741"/>
    </source>
</evidence>
<comment type="caution">
    <text evidence="6">The sequence shown here is derived from an EMBL/GenBank/DDBJ whole genome shotgun (WGS) entry which is preliminary data.</text>
</comment>
<keyword evidence="3 6" id="KW-0067">ATP-binding</keyword>
<dbReference type="InterPro" id="IPR027417">
    <property type="entry name" value="P-loop_NTPase"/>
</dbReference>
<proteinExistence type="predicted"/>
<feature type="compositionally biased region" description="Pro residues" evidence="4">
    <location>
        <begin position="270"/>
        <end position="280"/>
    </location>
</feature>
<dbReference type="PROSITE" id="PS00211">
    <property type="entry name" value="ABC_TRANSPORTER_1"/>
    <property type="match status" value="1"/>
</dbReference>
<reference evidence="6 7" key="1">
    <citation type="submission" date="2020-07" db="EMBL/GenBank/DDBJ databases">
        <title>Sequencing the genomes of 1000 actinobacteria strains.</title>
        <authorList>
            <person name="Klenk H.-P."/>
        </authorList>
    </citation>
    <scope>NUCLEOTIDE SEQUENCE [LARGE SCALE GENOMIC DNA]</scope>
    <source>
        <strain evidence="6 7">DSM 43814</strain>
    </source>
</reference>
<dbReference type="Pfam" id="PF00005">
    <property type="entry name" value="ABC_tran"/>
    <property type="match status" value="1"/>
</dbReference>
<evidence type="ECO:0000256" key="3">
    <source>
        <dbReference type="ARBA" id="ARBA00022840"/>
    </source>
</evidence>
<evidence type="ECO:0000313" key="6">
    <source>
        <dbReference type="EMBL" id="NYF59249.1"/>
    </source>
</evidence>
<keyword evidence="1" id="KW-0813">Transport</keyword>
<sequence>MGVEVAVQGLTKSFGGQPVWSDISLTLPAGEISVLLGPSGTGKSVFLKTLVGLLRPDAGSIWIEGKDLPRLSERALYEVRKLFGVLFQDGALFGSMTIYDNVAFPLREHTRKSESQIRDVVNEKLDMVGLVGAEKKLPGEISGGMRKRAGLARALVLDPRIVLFDEPDSGLDPVRTAYLNQLIIDLNQRTGATFLIVTHDINTARTVPDNIGLIYHGHLAMFGPREMLLSSTEPVVRQFLNAQRVGPIGMAEEKDAEELQAEADAGAELPPLPPIPPQLPPSDGLSRAAERPPGQWCRDNGVTPPPGSFAGRRDAAQPTIELGRELAADKRRQREVAG</sequence>
<dbReference type="CDD" id="cd03261">
    <property type="entry name" value="ABC_Org_Solvent_Resistant"/>
    <property type="match status" value="1"/>
</dbReference>
<dbReference type="Gene3D" id="3.40.50.300">
    <property type="entry name" value="P-loop containing nucleotide triphosphate hydrolases"/>
    <property type="match status" value="1"/>
</dbReference>
<feature type="region of interest" description="Disordered" evidence="4">
    <location>
        <begin position="267"/>
        <end position="318"/>
    </location>
</feature>
<feature type="domain" description="ABC transporter" evidence="5">
    <location>
        <begin position="5"/>
        <end position="241"/>
    </location>
</feature>
<dbReference type="Proteomes" id="UP000631553">
    <property type="component" value="Unassembled WGS sequence"/>
</dbReference>
<evidence type="ECO:0000256" key="4">
    <source>
        <dbReference type="SAM" id="MobiDB-lite"/>
    </source>
</evidence>
<dbReference type="GO" id="GO:0005524">
    <property type="term" value="F:ATP binding"/>
    <property type="evidence" value="ECO:0007669"/>
    <property type="project" value="UniProtKB-KW"/>
</dbReference>
<organism evidence="6 7">
    <name type="scientific">Micromonospora purpureochromogenes</name>
    <dbReference type="NCBI Taxonomy" id="47872"/>
    <lineage>
        <taxon>Bacteria</taxon>
        <taxon>Bacillati</taxon>
        <taxon>Actinomycetota</taxon>
        <taxon>Actinomycetes</taxon>
        <taxon>Micromonosporales</taxon>
        <taxon>Micromonosporaceae</taxon>
        <taxon>Micromonospora</taxon>
    </lineage>
</organism>
<dbReference type="EMBL" id="JACCCQ010000001">
    <property type="protein sequence ID" value="NYF59249.1"/>
    <property type="molecule type" value="Genomic_DNA"/>
</dbReference>
<evidence type="ECO:0000256" key="1">
    <source>
        <dbReference type="ARBA" id="ARBA00022448"/>
    </source>
</evidence>